<evidence type="ECO:0000313" key="1">
    <source>
        <dbReference type="EMBL" id="DAF46081.1"/>
    </source>
</evidence>
<organism evidence="1">
    <name type="scientific">Siphoviridae sp. ctm7X10</name>
    <dbReference type="NCBI Taxonomy" id="2827929"/>
    <lineage>
        <taxon>Viruses</taxon>
        <taxon>Duplodnaviria</taxon>
        <taxon>Heunggongvirae</taxon>
        <taxon>Uroviricota</taxon>
        <taxon>Caudoviricetes</taxon>
    </lineage>
</organism>
<sequence length="238" mass="27439">MGYELHWASPPSVIFFSKSGTSLASSRTNTWKPNPLNISCRFICSSRGFFPGAFTSTKAIFPSGRRTIRSGIPENDGDTNFNAMPPHFFVSVTSFSSICFSFKKVIRYLLRLCNHFCINWGSWFILQVPVKHTQVLIADFWMIVEHVFFCPGPHFINSLKDSHEFLSIRSRKDLSHMDSKHSAQCPEQPHFSSHLFVKFSCPFFFMDHCFSSFTLACDHRFLKIPRVQVLKVYDLPFI</sequence>
<proteinExistence type="predicted"/>
<protein>
    <submittedName>
        <fullName evidence="1">Uncharacterized protein</fullName>
    </submittedName>
</protein>
<reference evidence="1" key="1">
    <citation type="journal article" date="2021" name="Proc. Natl. Acad. Sci. U.S.A.">
        <title>A Catalog of Tens of Thousands of Viruses from Human Metagenomes Reveals Hidden Associations with Chronic Diseases.</title>
        <authorList>
            <person name="Tisza M.J."/>
            <person name="Buck C.B."/>
        </authorList>
    </citation>
    <scope>NUCLEOTIDE SEQUENCE</scope>
    <source>
        <strain evidence="1">Ctm7X10</strain>
    </source>
</reference>
<accession>A0A8S5S564</accession>
<name>A0A8S5S564_9CAUD</name>
<dbReference type="EMBL" id="BK032530">
    <property type="protein sequence ID" value="DAF46081.1"/>
    <property type="molecule type" value="Genomic_DNA"/>
</dbReference>